<accession>A0A6H9GM81</accession>
<proteinExistence type="predicted"/>
<dbReference type="InterPro" id="IPR035943">
    <property type="entry name" value="XisI-like_sf"/>
</dbReference>
<dbReference type="AlphaFoldDB" id="A0A6H9GM81"/>
<evidence type="ECO:0000259" key="2">
    <source>
        <dbReference type="Pfam" id="PF07282"/>
    </source>
</evidence>
<dbReference type="InterPro" id="IPR014968">
    <property type="entry name" value="XisI"/>
</dbReference>
<dbReference type="Pfam" id="PF08869">
    <property type="entry name" value="XisI"/>
    <property type="match status" value="1"/>
</dbReference>
<comment type="caution">
    <text evidence="3">The sequence shown here is derived from an EMBL/GenBank/DDBJ whole genome shotgun (WGS) entry which is preliminary data.</text>
</comment>
<dbReference type="SUPFAM" id="SSF143847">
    <property type="entry name" value="XisI-like"/>
    <property type="match status" value="1"/>
</dbReference>
<dbReference type="EMBL" id="BJCI01000003">
    <property type="protein sequence ID" value="GCL48730.1"/>
    <property type="molecule type" value="Genomic_DNA"/>
</dbReference>
<dbReference type="InterPro" id="IPR010095">
    <property type="entry name" value="Cas12f1-like_TNB"/>
</dbReference>
<protein>
    <submittedName>
        <fullName evidence="3">Transposase</fullName>
    </submittedName>
</protein>
<name>A0A6H9GM81_MICAE</name>
<feature type="domain" description="Cas12f1-like TNB" evidence="2">
    <location>
        <begin position="3"/>
        <end position="43"/>
    </location>
</feature>
<gene>
    <name evidence="3" type="ORF">NIES3804_02810</name>
</gene>
<dbReference type="GO" id="GO:0003677">
    <property type="term" value="F:DNA binding"/>
    <property type="evidence" value="ECO:0007669"/>
    <property type="project" value="UniProtKB-KW"/>
</dbReference>
<sequence length="152" mass="17232">METSQRCSCCGKIGGKKALNIREWECFFCGTFHDRDVNAAINIKVAGGQWETLKRYPVCLLHLDIKNGKICVQHDGTKVGIANKLVNLGVSKEDIVLAVHQPLVRPYTGFTVGEFFRYQRSNRTTDMKTLTRSRKPHHPICPKILRDVTIYA</sequence>
<dbReference type="Gene3D" id="3.30.310.110">
    <property type="entry name" value="XisI-like"/>
    <property type="match status" value="1"/>
</dbReference>
<dbReference type="Proteomes" id="UP000435041">
    <property type="component" value="Unassembled WGS sequence"/>
</dbReference>
<evidence type="ECO:0000256" key="1">
    <source>
        <dbReference type="ARBA" id="ARBA00023125"/>
    </source>
</evidence>
<keyword evidence="1" id="KW-0238">DNA-binding</keyword>
<dbReference type="Pfam" id="PF07282">
    <property type="entry name" value="Cas12f1-like_TNB"/>
    <property type="match status" value="1"/>
</dbReference>
<organism evidence="3 4">
    <name type="scientific">Microcystis aeruginosa NIES-3804</name>
    <dbReference type="NCBI Taxonomy" id="2517783"/>
    <lineage>
        <taxon>Bacteria</taxon>
        <taxon>Bacillati</taxon>
        <taxon>Cyanobacteriota</taxon>
        <taxon>Cyanophyceae</taxon>
        <taxon>Oscillatoriophycideae</taxon>
        <taxon>Chroococcales</taxon>
        <taxon>Microcystaceae</taxon>
        <taxon>Microcystis</taxon>
    </lineage>
</organism>
<evidence type="ECO:0000313" key="3">
    <source>
        <dbReference type="EMBL" id="GCL48730.1"/>
    </source>
</evidence>
<evidence type="ECO:0000313" key="4">
    <source>
        <dbReference type="Proteomes" id="UP000435041"/>
    </source>
</evidence>
<reference evidence="3 4" key="1">
    <citation type="submission" date="2019-02" db="EMBL/GenBank/DDBJ databases">
        <title>Draft genome sequence of Arthrospira platensis NIES-3804.</title>
        <authorList>
            <person name="Yamaguchi H."/>
            <person name="Suzuki S."/>
            <person name="Kawachi M."/>
        </authorList>
    </citation>
    <scope>NUCLEOTIDE SEQUENCE [LARGE SCALE GENOMIC DNA]</scope>
    <source>
        <strain evidence="3 4">NIES-3804</strain>
    </source>
</reference>